<accession>A0ABS5AF56</accession>
<dbReference type="PRINTS" id="PR00598">
    <property type="entry name" value="HTHMARR"/>
</dbReference>
<evidence type="ECO:0000256" key="1">
    <source>
        <dbReference type="ARBA" id="ARBA00023015"/>
    </source>
</evidence>
<keyword evidence="2 5" id="KW-0238">DNA-binding</keyword>
<dbReference type="Gene3D" id="1.10.10.10">
    <property type="entry name" value="Winged helix-like DNA-binding domain superfamily/Winged helix DNA-binding domain"/>
    <property type="match status" value="1"/>
</dbReference>
<dbReference type="InterPro" id="IPR000835">
    <property type="entry name" value="HTH_MarR-typ"/>
</dbReference>
<dbReference type="Proteomes" id="UP001519363">
    <property type="component" value="Unassembled WGS sequence"/>
</dbReference>
<protein>
    <submittedName>
        <fullName evidence="5">DNA-binding MarR family transcriptional regulator</fullName>
    </submittedName>
</protein>
<sequence>MMIETDLAQANEIGMSLVRLNRATACMAAQSAKLGIDKTSFTLLATLVHTGPLRSSALAEAVYSDPSTISRQVAQLVKDGLVERTADPLDGRATLLAATESGRELFRQRRDRRNEMIASILADWSPEDRRQLATLFHRFVGAYEENMPGLIAELVQTARSGVEK</sequence>
<dbReference type="Pfam" id="PF01047">
    <property type="entry name" value="MarR"/>
    <property type="match status" value="1"/>
</dbReference>
<dbReference type="InterPro" id="IPR036388">
    <property type="entry name" value="WH-like_DNA-bd_sf"/>
</dbReference>
<dbReference type="SMART" id="SM00347">
    <property type="entry name" value="HTH_MARR"/>
    <property type="match status" value="1"/>
</dbReference>
<keyword evidence="1" id="KW-0805">Transcription regulation</keyword>
<dbReference type="PANTHER" id="PTHR33164">
    <property type="entry name" value="TRANSCRIPTIONAL REGULATOR, MARR FAMILY"/>
    <property type="match status" value="1"/>
</dbReference>
<dbReference type="GO" id="GO:0003677">
    <property type="term" value="F:DNA binding"/>
    <property type="evidence" value="ECO:0007669"/>
    <property type="project" value="UniProtKB-KW"/>
</dbReference>
<dbReference type="InterPro" id="IPR023187">
    <property type="entry name" value="Tscrpt_reg_MarR-type_CS"/>
</dbReference>
<keyword evidence="3" id="KW-0804">Transcription</keyword>
<feature type="domain" description="HTH marR-type" evidence="4">
    <location>
        <begin position="10"/>
        <end position="141"/>
    </location>
</feature>
<dbReference type="PROSITE" id="PS50995">
    <property type="entry name" value="HTH_MARR_2"/>
    <property type="match status" value="1"/>
</dbReference>
<dbReference type="PANTHER" id="PTHR33164:SF57">
    <property type="entry name" value="MARR-FAMILY TRANSCRIPTIONAL REGULATOR"/>
    <property type="match status" value="1"/>
</dbReference>
<proteinExistence type="predicted"/>
<organism evidence="5 6">
    <name type="scientific">Crossiella equi</name>
    <dbReference type="NCBI Taxonomy" id="130796"/>
    <lineage>
        <taxon>Bacteria</taxon>
        <taxon>Bacillati</taxon>
        <taxon>Actinomycetota</taxon>
        <taxon>Actinomycetes</taxon>
        <taxon>Pseudonocardiales</taxon>
        <taxon>Pseudonocardiaceae</taxon>
        <taxon>Crossiella</taxon>
    </lineage>
</organism>
<evidence type="ECO:0000313" key="6">
    <source>
        <dbReference type="Proteomes" id="UP001519363"/>
    </source>
</evidence>
<dbReference type="SUPFAM" id="SSF46785">
    <property type="entry name" value="Winged helix' DNA-binding domain"/>
    <property type="match status" value="1"/>
</dbReference>
<dbReference type="PROSITE" id="PS01117">
    <property type="entry name" value="HTH_MARR_1"/>
    <property type="match status" value="1"/>
</dbReference>
<comment type="caution">
    <text evidence="5">The sequence shown here is derived from an EMBL/GenBank/DDBJ whole genome shotgun (WGS) entry which is preliminary data.</text>
</comment>
<gene>
    <name evidence="5" type="ORF">JOF53_004091</name>
</gene>
<evidence type="ECO:0000259" key="4">
    <source>
        <dbReference type="PROSITE" id="PS50995"/>
    </source>
</evidence>
<evidence type="ECO:0000313" key="5">
    <source>
        <dbReference type="EMBL" id="MBP2475219.1"/>
    </source>
</evidence>
<dbReference type="InterPro" id="IPR036390">
    <property type="entry name" value="WH_DNA-bd_sf"/>
</dbReference>
<dbReference type="EMBL" id="JAGIOO010000001">
    <property type="protein sequence ID" value="MBP2475219.1"/>
    <property type="molecule type" value="Genomic_DNA"/>
</dbReference>
<name>A0ABS5AF56_9PSEU</name>
<dbReference type="InterPro" id="IPR039422">
    <property type="entry name" value="MarR/SlyA-like"/>
</dbReference>
<evidence type="ECO:0000256" key="3">
    <source>
        <dbReference type="ARBA" id="ARBA00023163"/>
    </source>
</evidence>
<keyword evidence="6" id="KW-1185">Reference proteome</keyword>
<reference evidence="5 6" key="1">
    <citation type="submission" date="2021-03" db="EMBL/GenBank/DDBJ databases">
        <title>Sequencing the genomes of 1000 actinobacteria strains.</title>
        <authorList>
            <person name="Klenk H.-P."/>
        </authorList>
    </citation>
    <scope>NUCLEOTIDE SEQUENCE [LARGE SCALE GENOMIC DNA]</scope>
    <source>
        <strain evidence="5 6">DSM 44580</strain>
    </source>
</reference>
<evidence type="ECO:0000256" key="2">
    <source>
        <dbReference type="ARBA" id="ARBA00023125"/>
    </source>
</evidence>